<sequence length="174" mass="20019">MEDSTGMAEFDFATDLEQFEGDGNVIYVKPSIEWANHRLADDVMTEDGVLLLTKGSKLSLEDLRSIIDRGIDLIAIEERSNTQDFRIYINHLKKIDSEFYEFYGETLTAVERMFQLSANQQDIDQVVLFETFDDLIKHLLLSPQILVQLRTIKNMDQYTIQHSLNVGIMSAMFA</sequence>
<proteinExistence type="predicted"/>
<keyword evidence="2" id="KW-1185">Reference proteome</keyword>
<dbReference type="RefSeq" id="WP_132770635.1">
    <property type="nucleotide sequence ID" value="NZ_SMAB01000029.1"/>
</dbReference>
<reference evidence="1 2" key="1">
    <citation type="submission" date="2019-03" db="EMBL/GenBank/DDBJ databases">
        <title>Genomic Encyclopedia of Type Strains, Phase IV (KMG-IV): sequencing the most valuable type-strain genomes for metagenomic binning, comparative biology and taxonomic classification.</title>
        <authorList>
            <person name="Goeker M."/>
        </authorList>
    </citation>
    <scope>NUCLEOTIDE SEQUENCE [LARGE SCALE GENOMIC DNA]</scope>
    <source>
        <strain evidence="1 2">DSM 23802</strain>
    </source>
</reference>
<dbReference type="Gene3D" id="1.10.3210.10">
    <property type="entry name" value="Hypothetical protein af1432"/>
    <property type="match status" value="1"/>
</dbReference>
<dbReference type="EMBL" id="SMAB01000029">
    <property type="protein sequence ID" value="TCS78228.1"/>
    <property type="molecule type" value="Genomic_DNA"/>
</dbReference>
<evidence type="ECO:0000313" key="1">
    <source>
        <dbReference type="EMBL" id="TCS78228.1"/>
    </source>
</evidence>
<accession>A0A4R3K5W0</accession>
<dbReference type="OrthoDB" id="9759601at2"/>
<evidence type="ECO:0000313" key="2">
    <source>
        <dbReference type="Proteomes" id="UP000295788"/>
    </source>
</evidence>
<dbReference type="Proteomes" id="UP000295788">
    <property type="component" value="Unassembled WGS sequence"/>
</dbReference>
<gene>
    <name evidence="1" type="ORF">EDD72_1295</name>
</gene>
<comment type="caution">
    <text evidence="1">The sequence shown here is derived from an EMBL/GenBank/DDBJ whole genome shotgun (WGS) entry which is preliminary data.</text>
</comment>
<organism evidence="1 2">
    <name type="scientific">Tepidibacillus fermentans</name>
    <dbReference type="NCBI Taxonomy" id="1281767"/>
    <lineage>
        <taxon>Bacteria</taxon>
        <taxon>Bacillati</taxon>
        <taxon>Bacillota</taxon>
        <taxon>Bacilli</taxon>
        <taxon>Bacillales</taxon>
        <taxon>Bacillaceae</taxon>
        <taxon>Tepidibacillus</taxon>
    </lineage>
</organism>
<name>A0A4R3K5W0_9BACI</name>
<protein>
    <submittedName>
        <fullName evidence="1">Uncharacterized protein</fullName>
    </submittedName>
</protein>
<dbReference type="AlphaFoldDB" id="A0A4R3K5W0"/>